<evidence type="ECO:0000313" key="8">
    <source>
        <dbReference type="EMBL" id="GAA3899273.1"/>
    </source>
</evidence>
<dbReference type="Pfam" id="PF13721">
    <property type="entry name" value="SecD-TM1"/>
    <property type="match status" value="1"/>
</dbReference>
<keyword evidence="4 6" id="KW-1133">Transmembrane helix</keyword>
<dbReference type="Proteomes" id="UP001499994">
    <property type="component" value="Unassembled WGS sequence"/>
</dbReference>
<keyword evidence="2 6" id="KW-0997">Cell inner membrane</keyword>
<keyword evidence="1 6" id="KW-1003">Cell membrane</keyword>
<evidence type="ECO:0000313" key="9">
    <source>
        <dbReference type="Proteomes" id="UP001499994"/>
    </source>
</evidence>
<feature type="domain" description="SecD export protein N-terminal TM" evidence="7">
    <location>
        <begin position="2"/>
        <end position="93"/>
    </location>
</feature>
<comment type="subunit">
    <text evidence="6">Interacts with EnvZ.</text>
</comment>
<comment type="caution">
    <text evidence="8">The sequence shown here is derived from an EMBL/GenBank/DDBJ whole genome shotgun (WGS) entry which is preliminary data.</text>
</comment>
<protein>
    <recommendedName>
        <fullName evidence="6">Modulator protein MzrA</fullName>
    </recommendedName>
</protein>
<evidence type="ECO:0000256" key="1">
    <source>
        <dbReference type="ARBA" id="ARBA00022475"/>
    </source>
</evidence>
<evidence type="ECO:0000256" key="6">
    <source>
        <dbReference type="HAMAP-Rule" id="MF_00904"/>
    </source>
</evidence>
<reference evidence="9" key="1">
    <citation type="journal article" date="2019" name="Int. J. Syst. Evol. Microbiol.">
        <title>The Global Catalogue of Microorganisms (GCM) 10K type strain sequencing project: providing services to taxonomists for standard genome sequencing and annotation.</title>
        <authorList>
            <consortium name="The Broad Institute Genomics Platform"/>
            <consortium name="The Broad Institute Genome Sequencing Center for Infectious Disease"/>
            <person name="Wu L."/>
            <person name="Ma J."/>
        </authorList>
    </citation>
    <scope>NUCLEOTIDE SEQUENCE [LARGE SCALE GENOMIC DNA]</scope>
    <source>
        <strain evidence="9">JCM 17201</strain>
    </source>
</reference>
<comment type="function">
    <text evidence="6">Modulates the activity of the EnvZ/OmpR two-component regulatory system, probably by directly modulating EnvZ enzymatic activity and increasing stability of phosphorylated OmpR.</text>
</comment>
<gene>
    <name evidence="6" type="primary">mzrA</name>
    <name evidence="8" type="ORF">GCM10022405_25800</name>
</gene>
<evidence type="ECO:0000256" key="5">
    <source>
        <dbReference type="ARBA" id="ARBA00023136"/>
    </source>
</evidence>
<dbReference type="EMBL" id="BAABDG010000003">
    <property type="protein sequence ID" value="GAA3899273.1"/>
    <property type="molecule type" value="Genomic_DNA"/>
</dbReference>
<evidence type="ECO:0000256" key="4">
    <source>
        <dbReference type="ARBA" id="ARBA00022989"/>
    </source>
</evidence>
<comment type="subcellular location">
    <subcellularLocation>
        <location evidence="6">Cell inner membrane</location>
        <topology evidence="6">Single-pass membrane protein</topology>
    </subcellularLocation>
</comment>
<dbReference type="Gene3D" id="3.30.70.260">
    <property type="match status" value="1"/>
</dbReference>
<sequence length="114" mass="12655">MLIISLALVLLAGFLLPRMMRTESELHIRANHQGLSLPDGFFVYQRLDERGIRIKSITPEGDGLVVRLDSPEQQGLARETLQAVLPPGYTIALSKSPVPPLWVREFARAPLNLG</sequence>
<dbReference type="NCBIfam" id="NF007915">
    <property type="entry name" value="PRK10629.1"/>
    <property type="match status" value="1"/>
</dbReference>
<accession>A0ABP7LGM6</accession>
<proteinExistence type="inferred from homology"/>
<comment type="similarity">
    <text evidence="6">Belongs to the MzrA family.</text>
</comment>
<dbReference type="InterPro" id="IPR026574">
    <property type="entry name" value="Modulator_MzrA"/>
</dbReference>
<organism evidence="8 9">
    <name type="scientific">Gibbsiella dentisursi</name>
    <dbReference type="NCBI Taxonomy" id="796890"/>
    <lineage>
        <taxon>Bacteria</taxon>
        <taxon>Pseudomonadati</taxon>
        <taxon>Pseudomonadota</taxon>
        <taxon>Gammaproteobacteria</taxon>
        <taxon>Enterobacterales</taxon>
        <taxon>Yersiniaceae</taxon>
        <taxon>Gibbsiella</taxon>
    </lineage>
</organism>
<keyword evidence="3 6" id="KW-0812">Transmembrane</keyword>
<evidence type="ECO:0000256" key="2">
    <source>
        <dbReference type="ARBA" id="ARBA00022519"/>
    </source>
</evidence>
<evidence type="ECO:0000256" key="3">
    <source>
        <dbReference type="ARBA" id="ARBA00022692"/>
    </source>
</evidence>
<dbReference type="InterPro" id="IPR027398">
    <property type="entry name" value="SecD-TM"/>
</dbReference>
<name>A0ABP7LGM6_9GAMM</name>
<dbReference type="HAMAP" id="MF_00904">
    <property type="entry name" value="Modulator_MzrA"/>
    <property type="match status" value="1"/>
</dbReference>
<keyword evidence="9" id="KW-1185">Reference proteome</keyword>
<evidence type="ECO:0000259" key="7">
    <source>
        <dbReference type="Pfam" id="PF13721"/>
    </source>
</evidence>
<keyword evidence="5 6" id="KW-0472">Membrane</keyword>